<evidence type="ECO:0000313" key="3">
    <source>
        <dbReference type="Proteomes" id="UP001439008"/>
    </source>
</evidence>
<accession>A0ABV2AMU8</accession>
<protein>
    <recommendedName>
        <fullName evidence="1">Peptidase S1 domain-containing protein</fullName>
    </recommendedName>
</protein>
<dbReference type="Gene3D" id="2.40.10.10">
    <property type="entry name" value="Trypsin-like serine proteases"/>
    <property type="match status" value="1"/>
</dbReference>
<name>A0ABV2AMU8_9EUKA</name>
<keyword evidence="3" id="KW-1185">Reference proteome</keyword>
<feature type="domain" description="Peptidase S1" evidence="1">
    <location>
        <begin position="29"/>
        <end position="128"/>
    </location>
</feature>
<dbReference type="InterPro" id="IPR043504">
    <property type="entry name" value="Peptidase_S1_PA_chymotrypsin"/>
</dbReference>
<dbReference type="SUPFAM" id="SSF50494">
    <property type="entry name" value="Trypsin-like serine proteases"/>
    <property type="match status" value="1"/>
</dbReference>
<sequence>MFRVSFTEVIDKACGQTCKTASLAILFDTYGSFICSGILLNKEWVLTTASCVSKKVFKIKSEHRLRRRFCRKNRLVPPFAVTFFILRAEESQSSNVHQVMLHPDYPLDGTNDSDKMNYDLALLRIDPDCYHRKAKIASTYGFGLSIKIRRQKRHFLLGSAGKKKAFEVDVRRIHVDKL</sequence>
<reference evidence="2 3" key="1">
    <citation type="journal article" date="2024" name="BMC Biol.">
        <title>Comparative genomics of Ascetosporea gives new insight into the evolutionary basis for animal parasitism in Rhizaria.</title>
        <authorList>
            <person name="Hiltunen Thoren M."/>
            <person name="Onut-Brannstrom I."/>
            <person name="Alfjorden A."/>
            <person name="Peckova H."/>
            <person name="Swords F."/>
            <person name="Hooper C."/>
            <person name="Holzer A.S."/>
            <person name="Bass D."/>
            <person name="Burki F."/>
        </authorList>
    </citation>
    <scope>NUCLEOTIDE SEQUENCE [LARGE SCALE GENOMIC DNA]</scope>
    <source>
        <strain evidence="2">20-A016</strain>
    </source>
</reference>
<dbReference type="InterPro" id="IPR009003">
    <property type="entry name" value="Peptidase_S1_PA"/>
</dbReference>
<dbReference type="EMBL" id="JBDODL010000993">
    <property type="protein sequence ID" value="MES1920976.1"/>
    <property type="molecule type" value="Genomic_DNA"/>
</dbReference>
<comment type="caution">
    <text evidence="2">The sequence shown here is derived from an EMBL/GenBank/DDBJ whole genome shotgun (WGS) entry which is preliminary data.</text>
</comment>
<evidence type="ECO:0000313" key="2">
    <source>
        <dbReference type="EMBL" id="MES1920976.1"/>
    </source>
</evidence>
<evidence type="ECO:0000259" key="1">
    <source>
        <dbReference type="Pfam" id="PF00089"/>
    </source>
</evidence>
<gene>
    <name evidence="2" type="ORF">MHBO_002582</name>
</gene>
<dbReference type="Pfam" id="PF00089">
    <property type="entry name" value="Trypsin"/>
    <property type="match status" value="1"/>
</dbReference>
<organism evidence="2 3">
    <name type="scientific">Bonamia ostreae</name>
    <dbReference type="NCBI Taxonomy" id="126728"/>
    <lineage>
        <taxon>Eukaryota</taxon>
        <taxon>Sar</taxon>
        <taxon>Rhizaria</taxon>
        <taxon>Endomyxa</taxon>
        <taxon>Ascetosporea</taxon>
        <taxon>Haplosporida</taxon>
        <taxon>Bonamia</taxon>
    </lineage>
</organism>
<proteinExistence type="predicted"/>
<dbReference type="Proteomes" id="UP001439008">
    <property type="component" value="Unassembled WGS sequence"/>
</dbReference>
<dbReference type="InterPro" id="IPR001254">
    <property type="entry name" value="Trypsin_dom"/>
</dbReference>